<dbReference type="EMBL" id="CP002582">
    <property type="protein sequence ID" value="ADZ83580.1"/>
    <property type="molecule type" value="Genomic_DNA"/>
</dbReference>
<keyword evidence="5" id="KW-1185">Reference proteome</keyword>
<evidence type="ECO:0000256" key="1">
    <source>
        <dbReference type="ARBA" id="ARBA00004328"/>
    </source>
</evidence>
<dbReference type="NCBIfam" id="TIGR01554">
    <property type="entry name" value="major_cap_HK97"/>
    <property type="match status" value="1"/>
</dbReference>
<protein>
    <submittedName>
        <fullName evidence="4">Phage major capsid protein, HK97 family</fullName>
    </submittedName>
</protein>
<feature type="region of interest" description="Disordered" evidence="2">
    <location>
        <begin position="53"/>
        <end position="95"/>
    </location>
</feature>
<dbReference type="InterPro" id="IPR024455">
    <property type="entry name" value="Phage_capsid"/>
</dbReference>
<feature type="compositionally biased region" description="Polar residues" evidence="2">
    <location>
        <begin position="69"/>
        <end position="84"/>
    </location>
</feature>
<organism evidence="4 5">
    <name type="scientific">Cellulosilyticum lentocellum (strain ATCC 49066 / DSM 5427 / NCIMB 11756 / RHM5)</name>
    <name type="common">Clostridium lentocellum</name>
    <dbReference type="NCBI Taxonomy" id="642492"/>
    <lineage>
        <taxon>Bacteria</taxon>
        <taxon>Bacillati</taxon>
        <taxon>Bacillota</taxon>
        <taxon>Clostridia</taxon>
        <taxon>Lachnospirales</taxon>
        <taxon>Cellulosilyticaceae</taxon>
        <taxon>Cellulosilyticum</taxon>
    </lineage>
</organism>
<sequence length="407" mass="44548">MTLQQKLEAALEKRKALVTSITNAETKEALDKIELDLRKADIEIAGLKEAIEEEQRSAQGNPEERAAGSNLSQGQFNPISTYGLTTQRRSSEEEQEAEYRKAFMEYTLRGTAIPTELRAATGTADIGVVIPNTVMNKIIEQLKTYGEIFRRVTLTNIKGGVTIPIASAKPVATWTAEGTVADKQKKEVKGTVTFSYNKLQCRVAVTLEADTTSLAIFESTLTDNVYEAMIIAIEEAIVNGTGTLQPLGFTKDTRVLASQKVELSATDIKSWEAWSKVFAKVPKSKRAGAVVLLNTETWEGDILGMTDSTGQPIARVTVGLNGEDKPMFKGKEVIDVESYLPSYEAAEVGDVFGAILNLKDYMLNSNLAMTVKRYFDEDTDEWITKSTLIADGKLADAQGVILLVKKA</sequence>
<dbReference type="SUPFAM" id="SSF56563">
    <property type="entry name" value="Major capsid protein gp5"/>
    <property type="match status" value="1"/>
</dbReference>
<feature type="domain" description="Phage capsid-like C-terminal" evidence="3">
    <location>
        <begin position="127"/>
        <end position="403"/>
    </location>
</feature>
<name>F2JNC6_CELLD</name>
<evidence type="ECO:0000259" key="3">
    <source>
        <dbReference type="Pfam" id="PF05065"/>
    </source>
</evidence>
<gene>
    <name evidence="4" type="ordered locus">Clole_1858</name>
</gene>
<dbReference type="STRING" id="642492.Clole_1858"/>
<accession>F2JNC6</accession>
<dbReference type="KEGG" id="cle:Clole_1858"/>
<dbReference type="eggNOG" id="COG4653">
    <property type="taxonomic scope" value="Bacteria"/>
</dbReference>
<dbReference type="AlphaFoldDB" id="F2JNC6"/>
<evidence type="ECO:0000256" key="2">
    <source>
        <dbReference type="SAM" id="MobiDB-lite"/>
    </source>
</evidence>
<comment type="subcellular location">
    <subcellularLocation>
        <location evidence="1">Virion</location>
    </subcellularLocation>
</comment>
<dbReference type="RefSeq" id="WP_013656877.1">
    <property type="nucleotide sequence ID" value="NC_015275.1"/>
</dbReference>
<dbReference type="Proteomes" id="UP000008467">
    <property type="component" value="Chromosome"/>
</dbReference>
<dbReference type="InterPro" id="IPR054612">
    <property type="entry name" value="Phage_capsid-like_C"/>
</dbReference>
<evidence type="ECO:0000313" key="4">
    <source>
        <dbReference type="EMBL" id="ADZ83580.1"/>
    </source>
</evidence>
<feature type="compositionally biased region" description="Basic and acidic residues" evidence="2">
    <location>
        <begin position="53"/>
        <end position="66"/>
    </location>
</feature>
<reference evidence="4 5" key="1">
    <citation type="journal article" date="2011" name="J. Bacteriol.">
        <title>Complete genome sequence of the cellulose-degrading bacterium Cellulosilyticum lentocellum.</title>
        <authorList>
            <consortium name="US DOE Joint Genome Institute"/>
            <person name="Miller D.A."/>
            <person name="Suen G."/>
            <person name="Bruce D."/>
            <person name="Copeland A."/>
            <person name="Cheng J.F."/>
            <person name="Detter C."/>
            <person name="Goodwin L.A."/>
            <person name="Han C.S."/>
            <person name="Hauser L.J."/>
            <person name="Land M.L."/>
            <person name="Lapidus A."/>
            <person name="Lucas S."/>
            <person name="Meincke L."/>
            <person name="Pitluck S."/>
            <person name="Tapia R."/>
            <person name="Teshima H."/>
            <person name="Woyke T."/>
            <person name="Fox B.G."/>
            <person name="Angert E.R."/>
            <person name="Currie C.R."/>
        </authorList>
    </citation>
    <scope>NUCLEOTIDE SEQUENCE [LARGE SCALE GENOMIC DNA]</scope>
    <source>
        <strain evidence="5">ATCC 49066 / DSM 5427 / NCIMB 11756 / RHM5</strain>
    </source>
</reference>
<evidence type="ECO:0000313" key="5">
    <source>
        <dbReference type="Proteomes" id="UP000008467"/>
    </source>
</evidence>
<dbReference type="HOGENOM" id="CLU_052807_0_0_9"/>
<proteinExistence type="predicted"/>
<dbReference type="Pfam" id="PF05065">
    <property type="entry name" value="Phage_capsid"/>
    <property type="match status" value="1"/>
</dbReference>